<dbReference type="GO" id="GO:0006952">
    <property type="term" value="P:defense response"/>
    <property type="evidence" value="ECO:0007669"/>
    <property type="project" value="UniProtKB-KW"/>
</dbReference>
<reference evidence="5" key="3">
    <citation type="submission" date="2020-06" db="EMBL/GenBank/DDBJ databases">
        <title>Helianthus annuus Genome sequencing and assembly Release 2.</title>
        <authorList>
            <person name="Gouzy J."/>
            <person name="Langlade N."/>
            <person name="Munos S."/>
        </authorList>
    </citation>
    <scope>NUCLEOTIDE SEQUENCE</scope>
    <source>
        <tissue evidence="5">Leaves</tissue>
    </source>
</reference>
<dbReference type="Gene3D" id="1.20.5.4130">
    <property type="match status" value="1"/>
</dbReference>
<reference evidence="6" key="2">
    <citation type="submission" date="2017-02" db="EMBL/GenBank/DDBJ databases">
        <title>Sunflower complete genome.</title>
        <authorList>
            <person name="Langlade N."/>
            <person name="Munos S."/>
        </authorList>
    </citation>
    <scope>NUCLEOTIDE SEQUENCE [LARGE SCALE GENOMIC DNA]</scope>
    <source>
        <tissue evidence="6">Leaves</tissue>
    </source>
</reference>
<organism evidence="6 7">
    <name type="scientific">Helianthus annuus</name>
    <name type="common">Common sunflower</name>
    <dbReference type="NCBI Taxonomy" id="4232"/>
    <lineage>
        <taxon>Eukaryota</taxon>
        <taxon>Viridiplantae</taxon>
        <taxon>Streptophyta</taxon>
        <taxon>Embryophyta</taxon>
        <taxon>Tracheophyta</taxon>
        <taxon>Spermatophyta</taxon>
        <taxon>Magnoliopsida</taxon>
        <taxon>eudicotyledons</taxon>
        <taxon>Gunneridae</taxon>
        <taxon>Pentapetalae</taxon>
        <taxon>asterids</taxon>
        <taxon>campanulids</taxon>
        <taxon>Asterales</taxon>
        <taxon>Asteraceae</taxon>
        <taxon>Asteroideae</taxon>
        <taxon>Heliantheae alliance</taxon>
        <taxon>Heliantheae</taxon>
        <taxon>Helianthus</taxon>
    </lineage>
</organism>
<keyword evidence="3" id="KW-0611">Plant defense</keyword>
<sequence>MADAVTSALVKLIFEKLADEAFKKYVRSQGIHSELESLGRELSQIQVVLHDASEKEIKDEAVKQWLNSLQPLAYDIDDVLDDVATEAMRHELIQKSGASTSKTQTQTQTQSGHCRTYCNIFHH</sequence>
<gene>
    <name evidence="6" type="ORF">HannXRQ_Chr12g0383261</name>
    <name evidence="5" type="ORF">HanXRQr2_Chr17g0819081</name>
</gene>
<dbReference type="InParanoid" id="A0A251T590"/>
<feature type="domain" description="Disease resistance N-terminal" evidence="4">
    <location>
        <begin position="10"/>
        <end position="99"/>
    </location>
</feature>
<evidence type="ECO:0000313" key="6">
    <source>
        <dbReference type="EMBL" id="OTG06300.1"/>
    </source>
</evidence>
<dbReference type="GO" id="GO:0000166">
    <property type="term" value="F:nucleotide binding"/>
    <property type="evidence" value="ECO:0007669"/>
    <property type="project" value="UniProtKB-KW"/>
</dbReference>
<evidence type="ECO:0000256" key="1">
    <source>
        <dbReference type="ARBA" id="ARBA00022737"/>
    </source>
</evidence>
<evidence type="ECO:0000259" key="4">
    <source>
        <dbReference type="Pfam" id="PF18052"/>
    </source>
</evidence>
<dbReference type="Gramene" id="mRNA:HanXRQr2_Chr17g0819081">
    <property type="protein sequence ID" value="mRNA:HanXRQr2_Chr17g0819081"/>
    <property type="gene ID" value="HanXRQr2_Chr17g0819081"/>
</dbReference>
<evidence type="ECO:0000313" key="7">
    <source>
        <dbReference type="Proteomes" id="UP000215914"/>
    </source>
</evidence>
<dbReference type="Proteomes" id="UP000215914">
    <property type="component" value="Chromosome 12"/>
</dbReference>
<evidence type="ECO:0000256" key="2">
    <source>
        <dbReference type="ARBA" id="ARBA00022741"/>
    </source>
</evidence>
<dbReference type="EMBL" id="CM007901">
    <property type="protein sequence ID" value="OTG06300.1"/>
    <property type="molecule type" value="Genomic_DNA"/>
</dbReference>
<evidence type="ECO:0000256" key="3">
    <source>
        <dbReference type="ARBA" id="ARBA00022821"/>
    </source>
</evidence>
<evidence type="ECO:0000313" key="5">
    <source>
        <dbReference type="EMBL" id="KAF5756798.1"/>
    </source>
</evidence>
<proteinExistence type="predicted"/>
<keyword evidence="1" id="KW-0677">Repeat</keyword>
<dbReference type="AlphaFoldDB" id="A0A251T590"/>
<dbReference type="Pfam" id="PF18052">
    <property type="entry name" value="Rx_N"/>
    <property type="match status" value="1"/>
</dbReference>
<dbReference type="EMBL" id="MNCJ02000332">
    <property type="protein sequence ID" value="KAF5756798.1"/>
    <property type="molecule type" value="Genomic_DNA"/>
</dbReference>
<dbReference type="OMA" id="EVGENYH"/>
<name>A0A251T590_HELAN</name>
<keyword evidence="7" id="KW-1185">Reference proteome</keyword>
<keyword evidence="2" id="KW-0547">Nucleotide-binding</keyword>
<protein>
    <recommendedName>
        <fullName evidence="4">Disease resistance N-terminal domain-containing protein</fullName>
    </recommendedName>
</protein>
<accession>A0A251T590</accession>
<dbReference type="InterPro" id="IPR041118">
    <property type="entry name" value="Rx_N"/>
</dbReference>
<reference evidence="5 7" key="1">
    <citation type="journal article" date="2017" name="Nature">
        <title>The sunflower genome provides insights into oil metabolism, flowering and Asterid evolution.</title>
        <authorList>
            <person name="Badouin H."/>
            <person name="Gouzy J."/>
            <person name="Grassa C.J."/>
            <person name="Murat F."/>
            <person name="Staton S.E."/>
            <person name="Cottret L."/>
            <person name="Lelandais-Briere C."/>
            <person name="Owens G.L."/>
            <person name="Carrere S."/>
            <person name="Mayjonade B."/>
            <person name="Legrand L."/>
            <person name="Gill N."/>
            <person name="Kane N.C."/>
            <person name="Bowers J.E."/>
            <person name="Hubner S."/>
            <person name="Bellec A."/>
            <person name="Berard A."/>
            <person name="Berges H."/>
            <person name="Blanchet N."/>
            <person name="Boniface M.C."/>
            <person name="Brunel D."/>
            <person name="Catrice O."/>
            <person name="Chaidir N."/>
            <person name="Claudel C."/>
            <person name="Donnadieu C."/>
            <person name="Faraut T."/>
            <person name="Fievet G."/>
            <person name="Helmstetter N."/>
            <person name="King M."/>
            <person name="Knapp S.J."/>
            <person name="Lai Z."/>
            <person name="Le Paslier M.C."/>
            <person name="Lippi Y."/>
            <person name="Lorenzon L."/>
            <person name="Mandel J.R."/>
            <person name="Marage G."/>
            <person name="Marchand G."/>
            <person name="Marquand E."/>
            <person name="Bret-Mestries E."/>
            <person name="Morien E."/>
            <person name="Nambeesan S."/>
            <person name="Nguyen T."/>
            <person name="Pegot-Espagnet P."/>
            <person name="Pouilly N."/>
            <person name="Raftis F."/>
            <person name="Sallet E."/>
            <person name="Schiex T."/>
            <person name="Thomas J."/>
            <person name="Vandecasteele C."/>
            <person name="Vares D."/>
            <person name="Vear F."/>
            <person name="Vautrin S."/>
            <person name="Crespi M."/>
            <person name="Mangin B."/>
            <person name="Burke J.M."/>
            <person name="Salse J."/>
            <person name="Munos S."/>
            <person name="Vincourt P."/>
            <person name="Rieseberg L.H."/>
            <person name="Langlade N.B."/>
        </authorList>
    </citation>
    <scope>NUCLEOTIDE SEQUENCE [LARGE SCALE GENOMIC DNA]</scope>
    <source>
        <strain evidence="7">cv. SF193</strain>
        <tissue evidence="5">Leaves</tissue>
    </source>
</reference>